<dbReference type="Proteomes" id="UP000078550">
    <property type="component" value="Unassembled WGS sequence"/>
</dbReference>
<evidence type="ECO:0000313" key="4">
    <source>
        <dbReference type="Proteomes" id="UP000078555"/>
    </source>
</evidence>
<reference evidence="2" key="1">
    <citation type="submission" date="2016-05" db="EMBL/GenBank/DDBJ databases">
        <authorList>
            <person name="Lavstsen T."/>
            <person name="Jespersen J.S."/>
        </authorList>
    </citation>
    <scope>NUCLEOTIDE SEQUENCE [LARGE SCALE GENOMIC DNA]</scope>
</reference>
<reference evidence="3 4" key="2">
    <citation type="submission" date="2016-05" db="EMBL/GenBank/DDBJ databases">
        <authorList>
            <person name="Naeem Raeece"/>
        </authorList>
    </citation>
    <scope>NUCLEOTIDE SEQUENCE [LARGE SCALE GENOMIC DNA]</scope>
</reference>
<dbReference type="EMBL" id="FLRE01000113">
    <property type="protein sequence ID" value="SBT36138.1"/>
    <property type="molecule type" value="Genomic_DNA"/>
</dbReference>
<dbReference type="AlphaFoldDB" id="A0A1A8YX07"/>
<sequence length="95" mass="11180">MLNGKYFFDAELWHSPLVLTAQGDMHIKWKSTATYIQQVRWCNNACIRFCTNSLPMQCENEQSRLMENFELAKFDVYMKTYELIRTRTSVVSASV</sequence>
<organism evidence="2 3">
    <name type="scientific">Plasmodium ovale wallikeri</name>
    <dbReference type="NCBI Taxonomy" id="864142"/>
    <lineage>
        <taxon>Eukaryota</taxon>
        <taxon>Sar</taxon>
        <taxon>Alveolata</taxon>
        <taxon>Apicomplexa</taxon>
        <taxon>Aconoidasida</taxon>
        <taxon>Haemosporida</taxon>
        <taxon>Plasmodiidae</taxon>
        <taxon>Plasmodium</taxon>
        <taxon>Plasmodium (Plasmodium)</taxon>
    </lineage>
</organism>
<dbReference type="EMBL" id="FLRD01000085">
    <property type="protein sequence ID" value="SBT35723.1"/>
    <property type="molecule type" value="Genomic_DNA"/>
</dbReference>
<name>A0A1A8YX07_PLAOA</name>
<evidence type="ECO:0000313" key="2">
    <source>
        <dbReference type="EMBL" id="SBT36138.1"/>
    </source>
</evidence>
<keyword evidence="4" id="KW-1185">Reference proteome</keyword>
<dbReference type="Proteomes" id="UP000078555">
    <property type="component" value="Unassembled WGS sequence"/>
</dbReference>
<accession>A0A1A8YX07</accession>
<evidence type="ECO:0000313" key="3">
    <source>
        <dbReference type="Proteomes" id="UP000078550"/>
    </source>
</evidence>
<evidence type="ECO:0000313" key="1">
    <source>
        <dbReference type="EMBL" id="SBT35723.1"/>
    </source>
</evidence>
<gene>
    <name evidence="1" type="ORF">POVWA1_028820</name>
    <name evidence="2" type="ORF">POVWA2_028670</name>
</gene>
<protein>
    <submittedName>
        <fullName evidence="2">Uncharacterized protein</fullName>
    </submittedName>
</protein>
<proteinExistence type="predicted"/>